<sequence>MAPPLSNRAVDERQGCNRQSIAPTLRQVADLMCARTKEIEYFQTYNVGHRAAQICSQWLAYSLDGSKPCHYAEAITLARTLMRNWIARFGVPDTFTLIKVDTSLAEALE</sequence>
<accession>A0AAV3ZK35</accession>
<dbReference type="Proteomes" id="UP000735302">
    <property type="component" value="Unassembled WGS sequence"/>
</dbReference>
<gene>
    <name evidence="1" type="ORF">PoB_002134300</name>
</gene>
<evidence type="ECO:0000313" key="2">
    <source>
        <dbReference type="Proteomes" id="UP000735302"/>
    </source>
</evidence>
<evidence type="ECO:0000313" key="1">
    <source>
        <dbReference type="EMBL" id="GFN94837.1"/>
    </source>
</evidence>
<name>A0AAV3ZK35_9GAST</name>
<dbReference type="AlphaFoldDB" id="A0AAV3ZK35"/>
<reference evidence="1 2" key="1">
    <citation type="journal article" date="2021" name="Elife">
        <title>Chloroplast acquisition without the gene transfer in kleptoplastic sea slugs, Plakobranchus ocellatus.</title>
        <authorList>
            <person name="Maeda T."/>
            <person name="Takahashi S."/>
            <person name="Yoshida T."/>
            <person name="Shimamura S."/>
            <person name="Takaki Y."/>
            <person name="Nagai Y."/>
            <person name="Toyoda A."/>
            <person name="Suzuki Y."/>
            <person name="Arimoto A."/>
            <person name="Ishii H."/>
            <person name="Satoh N."/>
            <person name="Nishiyama T."/>
            <person name="Hasebe M."/>
            <person name="Maruyama T."/>
            <person name="Minagawa J."/>
            <person name="Obokata J."/>
            <person name="Shigenobu S."/>
        </authorList>
    </citation>
    <scope>NUCLEOTIDE SEQUENCE [LARGE SCALE GENOMIC DNA]</scope>
</reference>
<proteinExistence type="predicted"/>
<comment type="caution">
    <text evidence="1">The sequence shown here is derived from an EMBL/GenBank/DDBJ whole genome shotgun (WGS) entry which is preliminary data.</text>
</comment>
<keyword evidence="2" id="KW-1185">Reference proteome</keyword>
<protein>
    <submittedName>
        <fullName evidence="1">Uncharacterized protein</fullName>
    </submittedName>
</protein>
<dbReference type="EMBL" id="BLXT01002480">
    <property type="protein sequence ID" value="GFN94837.1"/>
    <property type="molecule type" value="Genomic_DNA"/>
</dbReference>
<organism evidence="1 2">
    <name type="scientific">Plakobranchus ocellatus</name>
    <dbReference type="NCBI Taxonomy" id="259542"/>
    <lineage>
        <taxon>Eukaryota</taxon>
        <taxon>Metazoa</taxon>
        <taxon>Spiralia</taxon>
        <taxon>Lophotrochozoa</taxon>
        <taxon>Mollusca</taxon>
        <taxon>Gastropoda</taxon>
        <taxon>Heterobranchia</taxon>
        <taxon>Euthyneura</taxon>
        <taxon>Panpulmonata</taxon>
        <taxon>Sacoglossa</taxon>
        <taxon>Placobranchoidea</taxon>
        <taxon>Plakobranchidae</taxon>
        <taxon>Plakobranchus</taxon>
    </lineage>
</organism>